<name>A0AAV1W4G8_LUPLU</name>
<evidence type="ECO:0000313" key="1">
    <source>
        <dbReference type="EMBL" id="CAL0303908.1"/>
    </source>
</evidence>
<gene>
    <name evidence="1" type="ORF">LLUT_LOCUS4968</name>
</gene>
<dbReference type="SUPFAM" id="SSF56672">
    <property type="entry name" value="DNA/RNA polymerases"/>
    <property type="match status" value="1"/>
</dbReference>
<reference evidence="1 2" key="1">
    <citation type="submission" date="2024-03" db="EMBL/GenBank/DDBJ databases">
        <authorList>
            <person name="Martinez-Hernandez J."/>
        </authorList>
    </citation>
    <scope>NUCLEOTIDE SEQUENCE [LARGE SCALE GENOMIC DNA]</scope>
</reference>
<protein>
    <recommendedName>
        <fullName evidence="3">Retrovirus-related Pol polyprotein from transposon RE1</fullName>
    </recommendedName>
</protein>
<evidence type="ECO:0000313" key="2">
    <source>
        <dbReference type="Proteomes" id="UP001497480"/>
    </source>
</evidence>
<dbReference type="EMBL" id="CAXHTB010000003">
    <property type="protein sequence ID" value="CAL0303908.1"/>
    <property type="molecule type" value="Genomic_DNA"/>
</dbReference>
<proteinExistence type="predicted"/>
<dbReference type="InterPro" id="IPR043502">
    <property type="entry name" value="DNA/RNA_pol_sf"/>
</dbReference>
<sequence>MEVAKSNQGIALYQRKYTLDLLEQTGLLGSKPTSTSTKYNSNLHSKSGTPLKDITSYRRLLGKLLYLTHTRPDISFAVSSLSEFLDSPTNLHYKAATRVLSYLKNTPGQGIFFSSNNTTTIQGYSDSDWAKCIDIGRSITGWCFFLGNALISWKSKKQNNVSRSSSEAEYRALVMAACEAQWLLFLFRDLGITHSKPVSIFCDNNSALHISANPIFHERIKHIDVDCHVVRERVLNNTIHLLLIHTSLQLADIFTKSLSPSPFLENLSKLGIIDIHVPSLRVSVNNEDFTSPKSPKIQPIEEWINND</sequence>
<dbReference type="AlphaFoldDB" id="A0AAV1W4G8"/>
<dbReference type="PANTHER" id="PTHR11439:SF463">
    <property type="entry name" value="REVERSE TRANSCRIPTASE TY1_COPIA-TYPE DOMAIN-CONTAINING PROTEIN"/>
    <property type="match status" value="1"/>
</dbReference>
<dbReference type="PANTHER" id="PTHR11439">
    <property type="entry name" value="GAG-POL-RELATED RETROTRANSPOSON"/>
    <property type="match status" value="1"/>
</dbReference>
<dbReference type="CDD" id="cd09272">
    <property type="entry name" value="RNase_HI_RT_Ty1"/>
    <property type="match status" value="1"/>
</dbReference>
<keyword evidence="2" id="KW-1185">Reference proteome</keyword>
<dbReference type="Proteomes" id="UP001497480">
    <property type="component" value="Unassembled WGS sequence"/>
</dbReference>
<accession>A0AAV1W4G8</accession>
<organism evidence="1 2">
    <name type="scientific">Lupinus luteus</name>
    <name type="common">European yellow lupine</name>
    <dbReference type="NCBI Taxonomy" id="3873"/>
    <lineage>
        <taxon>Eukaryota</taxon>
        <taxon>Viridiplantae</taxon>
        <taxon>Streptophyta</taxon>
        <taxon>Embryophyta</taxon>
        <taxon>Tracheophyta</taxon>
        <taxon>Spermatophyta</taxon>
        <taxon>Magnoliopsida</taxon>
        <taxon>eudicotyledons</taxon>
        <taxon>Gunneridae</taxon>
        <taxon>Pentapetalae</taxon>
        <taxon>rosids</taxon>
        <taxon>fabids</taxon>
        <taxon>Fabales</taxon>
        <taxon>Fabaceae</taxon>
        <taxon>Papilionoideae</taxon>
        <taxon>50 kb inversion clade</taxon>
        <taxon>genistoids sensu lato</taxon>
        <taxon>core genistoids</taxon>
        <taxon>Genisteae</taxon>
        <taxon>Lupinus</taxon>
    </lineage>
</organism>
<evidence type="ECO:0008006" key="3">
    <source>
        <dbReference type="Google" id="ProtNLM"/>
    </source>
</evidence>
<comment type="caution">
    <text evidence="1">The sequence shown here is derived from an EMBL/GenBank/DDBJ whole genome shotgun (WGS) entry which is preliminary data.</text>
</comment>